<comment type="caution">
    <text evidence="5">The sequence shown here is derived from an EMBL/GenBank/DDBJ whole genome shotgun (WGS) entry which is preliminary data.</text>
</comment>
<feature type="domain" description="Cathepsin propeptide inhibitor" evidence="4">
    <location>
        <begin position="28"/>
        <end position="85"/>
    </location>
</feature>
<feature type="chain" id="PRO_5047042061" description="Cathepsin L" evidence="2">
    <location>
        <begin position="20"/>
        <end position="327"/>
    </location>
</feature>
<dbReference type="InterPro" id="IPR038765">
    <property type="entry name" value="Papain-like_cys_pep_sf"/>
</dbReference>
<dbReference type="InterPro" id="IPR039417">
    <property type="entry name" value="Peptidase_C1A_papain-like"/>
</dbReference>
<dbReference type="EMBL" id="CALNXI010003576">
    <property type="protein sequence ID" value="CAH3193729.1"/>
    <property type="molecule type" value="Genomic_DNA"/>
</dbReference>
<dbReference type="InterPro" id="IPR025660">
    <property type="entry name" value="Pept_his_AS"/>
</dbReference>
<feature type="signal peptide" evidence="2">
    <location>
        <begin position="1"/>
        <end position="19"/>
    </location>
</feature>
<keyword evidence="2" id="KW-0732">Signal</keyword>
<evidence type="ECO:0000259" key="3">
    <source>
        <dbReference type="SMART" id="SM00645"/>
    </source>
</evidence>
<evidence type="ECO:0000259" key="4">
    <source>
        <dbReference type="SMART" id="SM00848"/>
    </source>
</evidence>
<evidence type="ECO:0008006" key="7">
    <source>
        <dbReference type="Google" id="ProtNLM"/>
    </source>
</evidence>
<dbReference type="InterPro" id="IPR013201">
    <property type="entry name" value="Prot_inhib_I29"/>
</dbReference>
<dbReference type="PANTHER" id="PTHR12411">
    <property type="entry name" value="CYSTEINE PROTEASE FAMILY C1-RELATED"/>
    <property type="match status" value="1"/>
</dbReference>
<reference evidence="5 6" key="1">
    <citation type="submission" date="2022-05" db="EMBL/GenBank/DDBJ databases">
        <authorList>
            <consortium name="Genoscope - CEA"/>
            <person name="William W."/>
        </authorList>
    </citation>
    <scope>NUCLEOTIDE SEQUENCE [LARGE SCALE GENOMIC DNA]</scope>
</reference>
<dbReference type="CDD" id="cd02248">
    <property type="entry name" value="Peptidase_C1A"/>
    <property type="match status" value="1"/>
</dbReference>
<dbReference type="SUPFAM" id="SSF54001">
    <property type="entry name" value="Cysteine proteinases"/>
    <property type="match status" value="1"/>
</dbReference>
<gene>
    <name evidence="5" type="ORF">PEVE_00026381</name>
</gene>
<dbReference type="InterPro" id="IPR013128">
    <property type="entry name" value="Peptidase_C1A"/>
</dbReference>
<dbReference type="Gene3D" id="3.90.70.10">
    <property type="entry name" value="Cysteine proteinases"/>
    <property type="match status" value="1"/>
</dbReference>
<dbReference type="Pfam" id="PF08246">
    <property type="entry name" value="Inhibitor_I29"/>
    <property type="match status" value="1"/>
</dbReference>
<dbReference type="InterPro" id="IPR000668">
    <property type="entry name" value="Peptidase_C1A_C"/>
</dbReference>
<evidence type="ECO:0000313" key="5">
    <source>
        <dbReference type="EMBL" id="CAH3193729.1"/>
    </source>
</evidence>
<evidence type="ECO:0000313" key="6">
    <source>
        <dbReference type="Proteomes" id="UP001159427"/>
    </source>
</evidence>
<feature type="domain" description="Peptidase C1A papain C-terminal" evidence="3">
    <location>
        <begin position="117"/>
        <end position="326"/>
    </location>
</feature>
<keyword evidence="6" id="KW-1185">Reference proteome</keyword>
<comment type="similarity">
    <text evidence="1">Belongs to the peptidase C1 family.</text>
</comment>
<name>A0ABN8SQ56_9CNID</name>
<dbReference type="SMART" id="SM00848">
    <property type="entry name" value="Inhibitor_I29"/>
    <property type="match status" value="1"/>
</dbReference>
<evidence type="ECO:0000256" key="2">
    <source>
        <dbReference type="SAM" id="SignalP"/>
    </source>
</evidence>
<sequence>MVQLTLTLVVTLCCSLAMSKLLIKDNTWQAWKGFHDKKYESDDEESLRYTIWNENRKSIERHNSDEHSTFQLEMNHLGDMFSSKLFMIFLNLASCKNKTIETKSMSVIFIWESSPLPPCKVDHTHASDIKSWHFRCTGSLEGQHFKKTGKLVSLSEQNLVDCSEKFGNYGCEGGLMTNAFRYIKANKGIDTEKSYPYVAEDEKCRFNASSVGADDTGYVNITSGDEKALKVAVGTVGPISVAIDAGHLSFQFYKKGVYKEPACSSTLLDHGVLAVGYGTTDDGQDYWLVKNRQNDWGASWGDKGYIMMARNNNNMCGIATSASYPLV</sequence>
<dbReference type="Proteomes" id="UP001159427">
    <property type="component" value="Unassembled WGS sequence"/>
</dbReference>
<dbReference type="PROSITE" id="PS00639">
    <property type="entry name" value="THIOL_PROTEASE_HIS"/>
    <property type="match status" value="1"/>
</dbReference>
<dbReference type="Pfam" id="PF00112">
    <property type="entry name" value="Peptidase_C1"/>
    <property type="match status" value="1"/>
</dbReference>
<protein>
    <recommendedName>
        <fullName evidence="7">Cathepsin L</fullName>
    </recommendedName>
</protein>
<organism evidence="5 6">
    <name type="scientific">Porites evermanni</name>
    <dbReference type="NCBI Taxonomy" id="104178"/>
    <lineage>
        <taxon>Eukaryota</taxon>
        <taxon>Metazoa</taxon>
        <taxon>Cnidaria</taxon>
        <taxon>Anthozoa</taxon>
        <taxon>Hexacorallia</taxon>
        <taxon>Scleractinia</taxon>
        <taxon>Fungiina</taxon>
        <taxon>Poritidae</taxon>
        <taxon>Porites</taxon>
    </lineage>
</organism>
<proteinExistence type="inferred from homology"/>
<accession>A0ABN8SQ56</accession>
<dbReference type="SMART" id="SM00645">
    <property type="entry name" value="Pept_C1"/>
    <property type="match status" value="1"/>
</dbReference>
<evidence type="ECO:0000256" key="1">
    <source>
        <dbReference type="ARBA" id="ARBA00008455"/>
    </source>
</evidence>